<proteinExistence type="predicted"/>
<dbReference type="InterPro" id="IPR021136">
    <property type="entry name" value="Flagellar_hook_control-like_C"/>
</dbReference>
<dbReference type="Gene3D" id="3.30.750.140">
    <property type="match status" value="1"/>
</dbReference>
<dbReference type="AlphaFoldDB" id="A0A1I7NA20"/>
<keyword evidence="3" id="KW-1185">Reference proteome</keyword>
<dbReference type="STRING" id="429728.SAMN05216456_1367"/>
<name>A0A1I7NA20_9HYPH</name>
<reference evidence="2 3" key="1">
    <citation type="submission" date="2016-10" db="EMBL/GenBank/DDBJ databases">
        <authorList>
            <person name="de Groot N.N."/>
        </authorList>
    </citation>
    <scope>NUCLEOTIDE SEQUENCE [LARGE SCALE GENOMIC DNA]</scope>
    <source>
        <strain evidence="2 3">IPL20</strain>
    </source>
</reference>
<dbReference type="EMBL" id="FPCK01000001">
    <property type="protein sequence ID" value="SFV31522.1"/>
    <property type="molecule type" value="Genomic_DNA"/>
</dbReference>
<evidence type="ECO:0000259" key="1">
    <source>
        <dbReference type="Pfam" id="PF02120"/>
    </source>
</evidence>
<sequence length="489" mass="50316">MSIASQFPVVAQPQATSALRTLALVPGQQLEAKVLGPGLDGATMVQVGRHTLSLNLPDRLAGVTSLTLAVQNADGQLRLALVPPAQGVAQGAPATSVEISRQPPMAAPLTYGPAAAPVAGAPVAGAATAPGTAVPGTVGTPQQAIAPVGPAPSATAGQTMQKAVPNPYGMPVSGIGNSTVTQGGGPAVSPSQVALAQMVQRALPAQASLGAITGVLSATISQLAVPEPVLKAARQILDNQLVARDGKIEGAALKGAIGRSGIFQEAMIAKGMAGEAALDTKSGLLALRQSLGQWLGNQAAIAQISQLPPPMRHVHPRARQPELLLPLLPTDPEDMGRLLLERTEGALSRLRLHQNASLHDGSRTADSQWSLDLPVVYAGQQAIVHLQIHRDPQSEEARPEDRGWQVRFAVNLASLGEVGAQISLRGLQTGIMLWADREDTAAQFSAGISELKQALEEAGLNLGALVVRNGGPSEMQAPASSGQFLDEIR</sequence>
<gene>
    <name evidence="2" type="ORF">SAMN05216456_1367</name>
</gene>
<dbReference type="InterPro" id="IPR038610">
    <property type="entry name" value="FliK-like_C_sf"/>
</dbReference>
<accession>A0A1I7NA20</accession>
<dbReference type="Pfam" id="PF02120">
    <property type="entry name" value="Flg_hook"/>
    <property type="match status" value="1"/>
</dbReference>
<feature type="domain" description="Flagellar hook-length control protein-like C-terminal" evidence="1">
    <location>
        <begin position="395"/>
        <end position="474"/>
    </location>
</feature>
<protein>
    <submittedName>
        <fullName evidence="2">Hook-length control protein FliK</fullName>
    </submittedName>
</protein>
<evidence type="ECO:0000313" key="2">
    <source>
        <dbReference type="EMBL" id="SFV31522.1"/>
    </source>
</evidence>
<evidence type="ECO:0000313" key="3">
    <source>
        <dbReference type="Proteomes" id="UP000199074"/>
    </source>
</evidence>
<dbReference type="Proteomes" id="UP000199074">
    <property type="component" value="Unassembled WGS sequence"/>
</dbReference>
<organism evidence="2 3">
    <name type="scientific">Devosia crocina</name>
    <dbReference type="NCBI Taxonomy" id="429728"/>
    <lineage>
        <taxon>Bacteria</taxon>
        <taxon>Pseudomonadati</taxon>
        <taxon>Pseudomonadota</taxon>
        <taxon>Alphaproteobacteria</taxon>
        <taxon>Hyphomicrobiales</taxon>
        <taxon>Devosiaceae</taxon>
        <taxon>Devosia</taxon>
    </lineage>
</organism>
<dbReference type="RefSeq" id="WP_210186392.1">
    <property type="nucleotide sequence ID" value="NZ_FPCK01000001.1"/>
</dbReference>